<dbReference type="SUPFAM" id="SSF63748">
    <property type="entry name" value="Tudor/PWWP/MBT"/>
    <property type="match status" value="1"/>
</dbReference>
<dbReference type="AlphaFoldDB" id="A0A9J7KDB4"/>
<reference evidence="10" key="2">
    <citation type="journal article" date="2020" name="Biotechnol. Bioeng.">
        <title>Chromosome-scale scaffolds for the Chinese hamster reference genome assembly to facilitate the study of the CHO epigenome.</title>
        <authorList>
            <person name="Hilliard W."/>
            <person name="MacDonald M."/>
            <person name="Lee K.H."/>
        </authorList>
    </citation>
    <scope>NUCLEOTIDE SEQUENCE [LARGE SCALE GENOMIC DNA]</scope>
    <source>
        <strain evidence="10">17A/GY</strain>
    </source>
</reference>
<evidence type="ECO:0000256" key="3">
    <source>
        <dbReference type="ARBA" id="ARBA00012614"/>
    </source>
</evidence>
<feature type="compositionally biased region" description="Polar residues" evidence="8">
    <location>
        <begin position="215"/>
        <end position="228"/>
    </location>
</feature>
<keyword evidence="7" id="KW-0256">Endoplasmic reticulum</keyword>
<name>A0A9J7KDB4_CRIGR</name>
<evidence type="ECO:0000313" key="11">
    <source>
        <dbReference type="RefSeq" id="XP_035305752.1"/>
    </source>
</evidence>
<dbReference type="PANTHER" id="PTHR12867">
    <property type="entry name" value="GLYCOSYL TRANSFERASE-RELATED"/>
    <property type="match status" value="1"/>
</dbReference>
<reference evidence="11" key="3">
    <citation type="submission" date="2025-08" db="UniProtKB">
        <authorList>
            <consortium name="RefSeq"/>
        </authorList>
    </citation>
    <scope>IDENTIFICATION</scope>
    <source>
        <strain evidence="11">17A/GY</strain>
        <tissue evidence="11">Liver</tissue>
    </source>
</reference>
<dbReference type="Pfam" id="PF04101">
    <property type="entry name" value="Glyco_tran_28_C"/>
    <property type="match status" value="1"/>
</dbReference>
<dbReference type="Proteomes" id="UP001108280">
    <property type="component" value="Chromosome X"/>
</dbReference>
<evidence type="ECO:0000256" key="1">
    <source>
        <dbReference type="ARBA" id="ARBA00004240"/>
    </source>
</evidence>
<reference evidence="10" key="1">
    <citation type="journal article" date="2018" name="Biotechnol. Bioeng.">
        <title>A reference genome of the Chinese hamster based on a hybrid assembly strategy.</title>
        <authorList>
            <person name="Rupp O."/>
            <person name="MacDonald M.L."/>
            <person name="Li S."/>
            <person name="Dhiman H."/>
            <person name="Polson S."/>
            <person name="Griep S."/>
            <person name="Heffner K."/>
            <person name="Hernandez I."/>
            <person name="Brinkrolf K."/>
            <person name="Jadhav V."/>
            <person name="Samoudi M."/>
            <person name="Hao H."/>
            <person name="Kingham B."/>
            <person name="Goesmann A."/>
            <person name="Betenbaugh M.J."/>
            <person name="Lewis N.E."/>
            <person name="Borth N."/>
            <person name="Lee K.H."/>
        </authorList>
    </citation>
    <scope>NUCLEOTIDE SEQUENCE [LARGE SCALE GENOMIC DNA]</scope>
    <source>
        <strain evidence="10">17A/GY</strain>
    </source>
</reference>
<dbReference type="Gene3D" id="3.40.50.2000">
    <property type="entry name" value="Glycogen Phosphorylase B"/>
    <property type="match status" value="1"/>
</dbReference>
<feature type="region of interest" description="Disordered" evidence="8">
    <location>
        <begin position="215"/>
        <end position="260"/>
    </location>
</feature>
<feature type="region of interest" description="Disordered" evidence="8">
    <location>
        <begin position="731"/>
        <end position="789"/>
    </location>
</feature>
<dbReference type="PROSITE" id="PS50304">
    <property type="entry name" value="TUDOR"/>
    <property type="match status" value="1"/>
</dbReference>
<dbReference type="PANTHER" id="PTHR12867:SF7">
    <property type="entry name" value="BIFUNCTIONAL UDP-N-ACETYLGLUCOSAMINE TRANSFERASE AND DEUBIQUITINASE ALG13-RELATED"/>
    <property type="match status" value="1"/>
</dbReference>
<evidence type="ECO:0000256" key="8">
    <source>
        <dbReference type="SAM" id="MobiDB-lite"/>
    </source>
</evidence>
<organism evidence="10 11">
    <name type="scientific">Cricetulus griseus</name>
    <name type="common">Chinese hamster</name>
    <name type="synonym">Cricetulus barabensis griseus</name>
    <dbReference type="NCBI Taxonomy" id="10029"/>
    <lineage>
        <taxon>Eukaryota</taxon>
        <taxon>Metazoa</taxon>
        <taxon>Chordata</taxon>
        <taxon>Craniata</taxon>
        <taxon>Vertebrata</taxon>
        <taxon>Euteleostomi</taxon>
        <taxon>Mammalia</taxon>
        <taxon>Eutheria</taxon>
        <taxon>Euarchontoglires</taxon>
        <taxon>Glires</taxon>
        <taxon>Rodentia</taxon>
        <taxon>Myomorpha</taxon>
        <taxon>Muroidea</taxon>
        <taxon>Cricetidae</taxon>
        <taxon>Cricetinae</taxon>
        <taxon>Cricetulus</taxon>
    </lineage>
</organism>
<proteinExistence type="inferred from homology"/>
<accession>A0A9J7KDB4</accession>
<evidence type="ECO:0000256" key="6">
    <source>
        <dbReference type="ARBA" id="ARBA00022679"/>
    </source>
</evidence>
<dbReference type="GO" id="GO:0004577">
    <property type="term" value="F:N-acetylglucosaminyldiphosphodolichol N-acetylglucosaminyltransferase activity"/>
    <property type="evidence" value="ECO:0007669"/>
    <property type="project" value="UniProtKB-EC"/>
</dbReference>
<evidence type="ECO:0000259" key="9">
    <source>
        <dbReference type="PROSITE" id="PS50304"/>
    </source>
</evidence>
<keyword evidence="10" id="KW-1185">Reference proteome</keyword>
<dbReference type="RefSeq" id="XP_035305752.1">
    <property type="nucleotide sequence ID" value="XM_035449861.1"/>
</dbReference>
<comment type="subcellular location">
    <subcellularLocation>
        <location evidence="1">Endoplasmic reticulum</location>
    </subcellularLocation>
</comment>
<feature type="compositionally biased region" description="Pro residues" evidence="8">
    <location>
        <begin position="737"/>
        <end position="754"/>
    </location>
</feature>
<dbReference type="OrthoDB" id="20273at2759"/>
<dbReference type="GO" id="GO:0006488">
    <property type="term" value="P:dolichol-linked oligosaccharide biosynthetic process"/>
    <property type="evidence" value="ECO:0007669"/>
    <property type="project" value="InterPro"/>
</dbReference>
<evidence type="ECO:0000256" key="7">
    <source>
        <dbReference type="ARBA" id="ARBA00022824"/>
    </source>
</evidence>
<dbReference type="InterPro" id="IPR007235">
    <property type="entry name" value="Glyco_trans_28_C"/>
</dbReference>
<keyword evidence="5" id="KW-0328">Glycosyltransferase</keyword>
<dbReference type="SUPFAM" id="SSF53756">
    <property type="entry name" value="UDP-Glycosyltransferase/glycogen phosphorylase"/>
    <property type="match status" value="1"/>
</dbReference>
<dbReference type="EC" id="2.4.1.141" evidence="3"/>
<comment type="similarity">
    <text evidence="2">Belongs to the glycosyltransferase 28 family.</text>
</comment>
<dbReference type="InterPro" id="IPR002999">
    <property type="entry name" value="Tudor"/>
</dbReference>
<dbReference type="GeneID" id="100754023"/>
<dbReference type="GO" id="GO:0005783">
    <property type="term" value="C:endoplasmic reticulum"/>
    <property type="evidence" value="ECO:0007669"/>
    <property type="project" value="UniProtKB-SubCell"/>
</dbReference>
<evidence type="ECO:0000256" key="2">
    <source>
        <dbReference type="ARBA" id="ARBA00006962"/>
    </source>
</evidence>
<evidence type="ECO:0000256" key="4">
    <source>
        <dbReference type="ARBA" id="ARBA00017468"/>
    </source>
</evidence>
<feature type="domain" description="Tudor" evidence="9">
    <location>
        <begin position="310"/>
        <end position="370"/>
    </location>
</feature>
<protein>
    <recommendedName>
        <fullName evidence="4">UDP-N-acetylglucosamine transferase subunit ALG13</fullName>
        <ecNumber evidence="3">2.4.1.141</ecNumber>
    </recommendedName>
</protein>
<sequence length="954" mass="105198">MKSAFVTVGTTSFDELVACVVANDSLQILKSLGYNRLVLQIGRGTVVPESFSSDSFTLDVYRYKDSLKEDLQQADLVISHAGAGSCLESLEKGKPLVVVVNEKLMNNHQFELAKQLHKEGHLFYCTCSRDFILYRYPGKPPMQVTDNGFEEKILLCYSNNGHYDSVYSKEFQSTAGICQAILYEILYKDVFVVDEETLKTAVHLFRSGSRRNRNNALTGNVEASTDQKNSTEDRIEECGASSNVKSTPEDSKQGTAEGLKFPENPSRMLFPYKVLKALDPEIYRNIEFDAWLDSRKELQKSDCMEYAGRHYYLGDKCQVCLEPNGKYYNAHIQEIENDKNSVVVFIEELAERHAVPLANVKPVNQVALLPTWNILPTRKGRGYPAITGSYFPEMVTAELSMKQRKKMFKKVRGKEVYMTMAYSRGDPHVLPRIQHSMHFGHDPLLYYSQTAGHVMSSDHFYPQHSSQRQGRGYGMPRDSSHLINRQNMPSSKVGFYPGPGRRCCQSYDNVSYRSRSFRRSHRQMHCMNKECQYGFAPEETVTFYALEEGNETAYSTLPSNGGSHAMVPVTSGYCMASQGYNSCKTSLNSEDSNAHCDSGQYHGDYLYSSEQGYETSSVYTTTVSTANLSLQDNGPCSVPQDTVTSYNYPQKVLENSTEIRVSWASHVPVPVLPNCTGSNQTISTSDVSEQNAIQPVFEPPPAQDSQAYLQPPAAAPAAAGAAPAAAGAAPAAAGAAPLPPPPPPLPAPPPPLPAPTSLEAGDASGLHLPPPLPPPPPPPPYSCDPSGSDLPQDTKVLQYYFNLGLQCYHQNYWHSMVYVPHVQEEQPQQLHVENYPDCTEQPLVDQSVPNLHSDVARADDTQAEEASTNDAFPVADAVPVPHGPVYYPVMTDTYGAPLPGFDTYIPVASDYPTVAMWHPVGAAYGGSAQVHGAINSGPIGYMLLPNSPHYTPQN</sequence>
<feature type="region of interest" description="Disordered" evidence="8">
    <location>
        <begin position="695"/>
        <end position="714"/>
    </location>
</feature>
<gene>
    <name evidence="11" type="primary">Alg13</name>
</gene>
<evidence type="ECO:0000313" key="10">
    <source>
        <dbReference type="Proteomes" id="UP001108280"/>
    </source>
</evidence>
<keyword evidence="6 11" id="KW-0808">Transferase</keyword>
<evidence type="ECO:0000256" key="5">
    <source>
        <dbReference type="ARBA" id="ARBA00022676"/>
    </source>
</evidence>
<feature type="compositionally biased region" description="Pro residues" evidence="8">
    <location>
        <begin position="768"/>
        <end position="782"/>
    </location>
</feature>
<dbReference type="CTD" id="79868"/>
<dbReference type="InterPro" id="IPR039042">
    <property type="entry name" value="Alg13-like"/>
</dbReference>